<keyword evidence="2" id="KW-0677">Repeat</keyword>
<dbReference type="InterPro" id="IPR011333">
    <property type="entry name" value="SKP1/BTB/POZ_sf"/>
</dbReference>
<dbReference type="InParanoid" id="T1FRH8"/>
<organism evidence="5 6">
    <name type="scientific">Helobdella robusta</name>
    <name type="common">Californian leech</name>
    <dbReference type="NCBI Taxonomy" id="6412"/>
    <lineage>
        <taxon>Eukaryota</taxon>
        <taxon>Metazoa</taxon>
        <taxon>Spiralia</taxon>
        <taxon>Lophotrochozoa</taxon>
        <taxon>Annelida</taxon>
        <taxon>Clitellata</taxon>
        <taxon>Hirudinea</taxon>
        <taxon>Rhynchobdellida</taxon>
        <taxon>Glossiphoniidae</taxon>
        <taxon>Helobdella</taxon>
    </lineage>
</organism>
<dbReference type="RefSeq" id="XP_009031517.1">
    <property type="nucleotide sequence ID" value="XM_009033269.1"/>
</dbReference>
<dbReference type="SMART" id="SM00612">
    <property type="entry name" value="Kelch"/>
    <property type="match status" value="4"/>
</dbReference>
<feature type="domain" description="BACK" evidence="3">
    <location>
        <begin position="129"/>
        <end position="230"/>
    </location>
</feature>
<dbReference type="Pfam" id="PF07707">
    <property type="entry name" value="BACK"/>
    <property type="match status" value="1"/>
</dbReference>
<dbReference type="InterPro" id="IPR006652">
    <property type="entry name" value="Kelch_1"/>
</dbReference>
<reference evidence="5" key="3">
    <citation type="submission" date="2015-06" db="UniProtKB">
        <authorList>
            <consortium name="EnsemblMetazoa"/>
        </authorList>
    </citation>
    <scope>IDENTIFICATION</scope>
</reference>
<dbReference type="InterPro" id="IPR011705">
    <property type="entry name" value="BACK"/>
</dbReference>
<dbReference type="Proteomes" id="UP000015101">
    <property type="component" value="Unassembled WGS sequence"/>
</dbReference>
<evidence type="ECO:0000313" key="5">
    <source>
        <dbReference type="EnsemblMetazoa" id="HelroP189921"/>
    </source>
</evidence>
<evidence type="ECO:0000313" key="4">
    <source>
        <dbReference type="EMBL" id="ESN90618.1"/>
    </source>
</evidence>
<dbReference type="SMART" id="SM00875">
    <property type="entry name" value="BACK"/>
    <property type="match status" value="1"/>
</dbReference>
<dbReference type="PANTHER" id="PTHR45632">
    <property type="entry name" value="LD33804P"/>
    <property type="match status" value="1"/>
</dbReference>
<dbReference type="eggNOG" id="KOG4441">
    <property type="taxonomic scope" value="Eukaryota"/>
</dbReference>
<accession>T1FRH8</accession>
<proteinExistence type="predicted"/>
<dbReference type="InterPro" id="IPR015915">
    <property type="entry name" value="Kelch-typ_b-propeller"/>
</dbReference>
<evidence type="ECO:0000256" key="1">
    <source>
        <dbReference type="ARBA" id="ARBA00022441"/>
    </source>
</evidence>
<dbReference type="Gene3D" id="1.25.40.420">
    <property type="match status" value="1"/>
</dbReference>
<dbReference type="AlphaFoldDB" id="T1FRH8"/>
<dbReference type="CTD" id="20211425"/>
<keyword evidence="6" id="KW-1185">Reference proteome</keyword>
<dbReference type="EnsemblMetazoa" id="HelroT189921">
    <property type="protein sequence ID" value="HelroP189921"/>
    <property type="gene ID" value="HelroG189921"/>
</dbReference>
<protein>
    <recommendedName>
        <fullName evidence="3">BACK domain-containing protein</fullName>
    </recommendedName>
</protein>
<dbReference type="OrthoDB" id="45365at2759"/>
<reference evidence="6" key="1">
    <citation type="submission" date="2012-12" db="EMBL/GenBank/DDBJ databases">
        <authorList>
            <person name="Hellsten U."/>
            <person name="Grimwood J."/>
            <person name="Chapman J.A."/>
            <person name="Shapiro H."/>
            <person name="Aerts A."/>
            <person name="Otillar R.P."/>
            <person name="Terry A.Y."/>
            <person name="Boore J.L."/>
            <person name="Simakov O."/>
            <person name="Marletaz F."/>
            <person name="Cho S.-J."/>
            <person name="Edsinger-Gonzales E."/>
            <person name="Havlak P."/>
            <person name="Kuo D.-H."/>
            <person name="Larsson T."/>
            <person name="Lv J."/>
            <person name="Arendt D."/>
            <person name="Savage R."/>
            <person name="Osoegawa K."/>
            <person name="de Jong P."/>
            <person name="Lindberg D.R."/>
            <person name="Seaver E.C."/>
            <person name="Weisblat D.A."/>
            <person name="Putnam N.H."/>
            <person name="Grigoriev I.V."/>
            <person name="Rokhsar D.S."/>
        </authorList>
    </citation>
    <scope>NUCLEOTIDE SEQUENCE</scope>
</reference>
<dbReference type="GeneID" id="20211425"/>
<dbReference type="Gene3D" id="3.30.710.10">
    <property type="entry name" value="Potassium Channel Kv1.1, Chain A"/>
    <property type="match status" value="1"/>
</dbReference>
<sequence length="602" mass="69119">MNMDVDDVEGNDVSTVERMVLISKSGGRHPVDRNMLLRTSEYFQGLVNSGMRDARYRELTFECLTNESLIEVRDYLIYLSINMMGNKGLSIKSLNEVEAGLDGAFYLQMNDMIDRYIEMLLKHLNESTCIRILDIANKYLLIDQVVKKVIEYILKNFKKISDSSKISLSPDEMFRLVASEEINADSEMDIFNLIIRWVSEDPSKKYFAEKLLTEVRYSLMTTSGRQKCTAILHDLNLNICYNKDKDSNISRTVGKIFAVGSTEKRDGTFLNILPVYDFVEACKTNGYGAWQKHVNFNPSSRNGPQGDWIDYNACVLDNCLYLVGGKRSVTCKVFMYNPVTAVWSECRSMHFPRRHFYLGNLAGHLYAVSGYTKYIKGTSTVEKYIPSENQWHMVEPLPLALPYLAGCVYNGMMYVSALHFVYRYDSSSNKWLSRAPMLTARSHHCMTSTGDKIFAFGGTYKSIDRNYNALDGEIYDVESDQWTYVFKLVHPVFDSPSITINNCLYIFQQESKFPNNVYRVIQKIFLTKYLKGKETPNDSSLSPAQEAVKGNLPGNEDCQNVSLKFYKISFKLSQLQMRKYDLTILISKFYLTRPSRHDSILS</sequence>
<dbReference type="STRING" id="6412.T1FRH8"/>
<evidence type="ECO:0000313" key="6">
    <source>
        <dbReference type="Proteomes" id="UP000015101"/>
    </source>
</evidence>
<keyword evidence="1" id="KW-0880">Kelch repeat</keyword>
<dbReference type="HOGENOM" id="CLU_018559_0_0_1"/>
<dbReference type="EMBL" id="AMQM01002311">
    <property type="status" value="NOT_ANNOTATED_CDS"/>
    <property type="molecule type" value="Genomic_DNA"/>
</dbReference>
<evidence type="ECO:0000256" key="2">
    <source>
        <dbReference type="ARBA" id="ARBA00022737"/>
    </source>
</evidence>
<evidence type="ECO:0000259" key="3">
    <source>
        <dbReference type="SMART" id="SM00875"/>
    </source>
</evidence>
<dbReference type="Pfam" id="PF01344">
    <property type="entry name" value="Kelch_1"/>
    <property type="match status" value="3"/>
</dbReference>
<name>T1FRH8_HELRO</name>
<dbReference type="PANTHER" id="PTHR45632:SF3">
    <property type="entry name" value="KELCH-LIKE PROTEIN 32"/>
    <property type="match status" value="1"/>
</dbReference>
<dbReference type="SUPFAM" id="SSF117281">
    <property type="entry name" value="Kelch motif"/>
    <property type="match status" value="1"/>
</dbReference>
<reference evidence="4 6" key="2">
    <citation type="journal article" date="2013" name="Nature">
        <title>Insights into bilaterian evolution from three spiralian genomes.</title>
        <authorList>
            <person name="Simakov O."/>
            <person name="Marletaz F."/>
            <person name="Cho S.J."/>
            <person name="Edsinger-Gonzales E."/>
            <person name="Havlak P."/>
            <person name="Hellsten U."/>
            <person name="Kuo D.H."/>
            <person name="Larsson T."/>
            <person name="Lv J."/>
            <person name="Arendt D."/>
            <person name="Savage R."/>
            <person name="Osoegawa K."/>
            <person name="de Jong P."/>
            <person name="Grimwood J."/>
            <person name="Chapman J.A."/>
            <person name="Shapiro H."/>
            <person name="Aerts A."/>
            <person name="Otillar R.P."/>
            <person name="Terry A.Y."/>
            <person name="Boore J.L."/>
            <person name="Grigoriev I.V."/>
            <person name="Lindberg D.R."/>
            <person name="Seaver E.C."/>
            <person name="Weisblat D.A."/>
            <person name="Putnam N.H."/>
            <person name="Rokhsar D.S."/>
        </authorList>
    </citation>
    <scope>NUCLEOTIDE SEQUENCE</scope>
</reference>
<gene>
    <name evidence="5" type="primary">20211425</name>
    <name evidence="4" type="ORF">HELRODRAFT_189921</name>
</gene>
<dbReference type="Gene3D" id="2.120.10.80">
    <property type="entry name" value="Kelch-type beta propeller"/>
    <property type="match status" value="2"/>
</dbReference>
<dbReference type="EMBL" id="KB097753">
    <property type="protein sequence ID" value="ESN90618.1"/>
    <property type="molecule type" value="Genomic_DNA"/>
</dbReference>
<dbReference type="KEGG" id="hro:HELRODRAFT_189921"/>